<dbReference type="PROSITE" id="PS50043">
    <property type="entry name" value="HTH_LUXR_2"/>
    <property type="match status" value="1"/>
</dbReference>
<keyword evidence="1" id="KW-0805">Transcription regulation</keyword>
<gene>
    <name evidence="6" type="ORF">ACFP1B_34955</name>
</gene>
<evidence type="ECO:0000256" key="4">
    <source>
        <dbReference type="SAM" id="MobiDB-lite"/>
    </source>
</evidence>
<dbReference type="Gene3D" id="1.10.10.10">
    <property type="entry name" value="Winged helix-like DNA-binding domain superfamily/Winged helix DNA-binding domain"/>
    <property type="match status" value="1"/>
</dbReference>
<dbReference type="PROSITE" id="PS00622">
    <property type="entry name" value="HTH_LUXR_1"/>
    <property type="match status" value="1"/>
</dbReference>
<evidence type="ECO:0000259" key="5">
    <source>
        <dbReference type="PROSITE" id="PS50043"/>
    </source>
</evidence>
<keyword evidence="2" id="KW-0238">DNA-binding</keyword>
<dbReference type="Pfam" id="PF13191">
    <property type="entry name" value="AAA_16"/>
    <property type="match status" value="1"/>
</dbReference>
<evidence type="ECO:0000313" key="6">
    <source>
        <dbReference type="EMBL" id="MFC5918592.1"/>
    </source>
</evidence>
<dbReference type="Gene3D" id="3.40.50.300">
    <property type="entry name" value="P-loop containing nucleotide triphosphate hydrolases"/>
    <property type="match status" value="1"/>
</dbReference>
<dbReference type="InterPro" id="IPR041664">
    <property type="entry name" value="AAA_16"/>
</dbReference>
<evidence type="ECO:0000313" key="7">
    <source>
        <dbReference type="Proteomes" id="UP001596200"/>
    </source>
</evidence>
<evidence type="ECO:0000256" key="2">
    <source>
        <dbReference type="ARBA" id="ARBA00023125"/>
    </source>
</evidence>
<name>A0ABW1GY86_9ACTN</name>
<dbReference type="PRINTS" id="PR00038">
    <property type="entry name" value="HTHLUXR"/>
</dbReference>
<feature type="region of interest" description="Disordered" evidence="4">
    <location>
        <begin position="498"/>
        <end position="519"/>
    </location>
</feature>
<dbReference type="CDD" id="cd00009">
    <property type="entry name" value="AAA"/>
    <property type="match status" value="1"/>
</dbReference>
<reference evidence="7" key="1">
    <citation type="journal article" date="2019" name="Int. J. Syst. Evol. Microbiol.">
        <title>The Global Catalogue of Microorganisms (GCM) 10K type strain sequencing project: providing services to taxonomists for standard genome sequencing and annotation.</title>
        <authorList>
            <consortium name="The Broad Institute Genomics Platform"/>
            <consortium name="The Broad Institute Genome Sequencing Center for Infectious Disease"/>
            <person name="Wu L."/>
            <person name="Ma J."/>
        </authorList>
    </citation>
    <scope>NUCLEOTIDE SEQUENCE [LARGE SCALE GENOMIC DNA]</scope>
    <source>
        <strain evidence="7">JCM 4147</strain>
    </source>
</reference>
<keyword evidence="3" id="KW-0804">Transcription</keyword>
<protein>
    <submittedName>
        <fullName evidence="6">LuxR family transcriptional regulator</fullName>
    </submittedName>
</protein>
<dbReference type="CDD" id="cd06170">
    <property type="entry name" value="LuxR_C_like"/>
    <property type="match status" value="1"/>
</dbReference>
<dbReference type="InterPro" id="IPR036388">
    <property type="entry name" value="WH-like_DNA-bd_sf"/>
</dbReference>
<dbReference type="SMART" id="SM00382">
    <property type="entry name" value="AAA"/>
    <property type="match status" value="1"/>
</dbReference>
<feature type="region of interest" description="Disordered" evidence="4">
    <location>
        <begin position="74"/>
        <end position="105"/>
    </location>
</feature>
<dbReference type="PANTHER" id="PTHR44688">
    <property type="entry name" value="DNA-BINDING TRANSCRIPTIONAL ACTIVATOR DEVR_DOSR"/>
    <property type="match status" value="1"/>
</dbReference>
<dbReference type="InterPro" id="IPR016032">
    <property type="entry name" value="Sig_transdc_resp-reg_C-effctor"/>
</dbReference>
<dbReference type="PANTHER" id="PTHR44688:SF16">
    <property type="entry name" value="DNA-BINDING TRANSCRIPTIONAL ACTIVATOR DEVR_DOSR"/>
    <property type="match status" value="1"/>
</dbReference>
<dbReference type="InterPro" id="IPR027417">
    <property type="entry name" value="P-loop_NTPase"/>
</dbReference>
<dbReference type="Pfam" id="PF00196">
    <property type="entry name" value="GerE"/>
    <property type="match status" value="1"/>
</dbReference>
<dbReference type="Proteomes" id="UP001596200">
    <property type="component" value="Unassembled WGS sequence"/>
</dbReference>
<feature type="domain" description="HTH luxR-type" evidence="5">
    <location>
        <begin position="716"/>
        <end position="781"/>
    </location>
</feature>
<dbReference type="EMBL" id="JBHSPU010000042">
    <property type="protein sequence ID" value="MFC5918592.1"/>
    <property type="molecule type" value="Genomic_DNA"/>
</dbReference>
<dbReference type="SUPFAM" id="SSF52540">
    <property type="entry name" value="P-loop containing nucleoside triphosphate hydrolases"/>
    <property type="match status" value="1"/>
</dbReference>
<proteinExistence type="predicted"/>
<sequence>MRLARRGAQLGLLGQLFEAARRGEGRAALVTGSPGTGKSALLRAFAREAGRAGALVLNASASPAETDLPSGVVGQLLSGAGPDAERHHRARSPSEGAAPREEAEKDPAVLHEALRELAATAPVVVLVDDVHHVDEASVRCLLYVCGRLAASRILLVLSGRPRSCSGPPLSLPLAELLRHPRCTSVPLTTLDGDGVADFLASPSGGAMDLPTARRLAPDWHRFTGGNPRLLRGLLDDHRDCEPVRPSRPVAGTAFRRAVTGCLRGAGAPAVSAARALAVLADASTLTLLARLLETPERAVGPCLDELGAIGLLDGGRLRHEGVRAAVLEELSAEESHRLHSAVGRMLYENGAEPAAVARHLVAADTAGGRAGPEWAAAVLAEAARHTMGSGGVRQAADFLRTARRTGGHEAAGLLTMLARTEWEADPAAVIRHLPDLERSLGTRSPAAVDTAGAVGLLLWHGRPAGAARALSEPHDPDGAAESAAALAYVYPGAGTGPFPHGAAEAETGREPAGGPAERRDEAAERVLESIVYDHAPPVSIAAVLSALLYTGETGRAARWCALLAGGDRIRATPARRAVAAAAAAVVHGRTGAHDLAAGYAGRALSLLSPGAWGVAIGMPLSAAVLAASRRGAHEEAAALLHVPVPAAMFRTRAGLHYLLARGHYQLAVGRPKAALGDFHACRDLLADWRLEPQGTADWSTPAAVALRALHGEDTAGGDPIAGLTEAERRVAVLVADGCTNRAIAARLYVTTSTVEQHLTRIYRKLCVKSRLDLAGLVAARPRP</sequence>
<dbReference type="InterPro" id="IPR000792">
    <property type="entry name" value="Tscrpt_reg_LuxR_C"/>
</dbReference>
<evidence type="ECO:0000256" key="3">
    <source>
        <dbReference type="ARBA" id="ARBA00023163"/>
    </source>
</evidence>
<evidence type="ECO:0000256" key="1">
    <source>
        <dbReference type="ARBA" id="ARBA00023015"/>
    </source>
</evidence>
<comment type="caution">
    <text evidence="6">The sequence shown here is derived from an EMBL/GenBank/DDBJ whole genome shotgun (WGS) entry which is preliminary data.</text>
</comment>
<accession>A0ABW1GY86</accession>
<dbReference type="SMART" id="SM00421">
    <property type="entry name" value="HTH_LUXR"/>
    <property type="match status" value="1"/>
</dbReference>
<keyword evidence="7" id="KW-1185">Reference proteome</keyword>
<dbReference type="RefSeq" id="WP_344516808.1">
    <property type="nucleotide sequence ID" value="NZ_BAAATU010000043.1"/>
</dbReference>
<dbReference type="SUPFAM" id="SSF46894">
    <property type="entry name" value="C-terminal effector domain of the bipartite response regulators"/>
    <property type="match status" value="1"/>
</dbReference>
<organism evidence="6 7">
    <name type="scientific">Streptomyces pulveraceus</name>
    <dbReference type="NCBI Taxonomy" id="68258"/>
    <lineage>
        <taxon>Bacteria</taxon>
        <taxon>Bacillati</taxon>
        <taxon>Actinomycetota</taxon>
        <taxon>Actinomycetes</taxon>
        <taxon>Kitasatosporales</taxon>
        <taxon>Streptomycetaceae</taxon>
        <taxon>Streptomyces</taxon>
    </lineage>
</organism>
<dbReference type="InterPro" id="IPR003593">
    <property type="entry name" value="AAA+_ATPase"/>
</dbReference>